<evidence type="ECO:0000313" key="1">
    <source>
        <dbReference type="EMBL" id="KWA80346.1"/>
    </source>
</evidence>
<dbReference type="EMBL" id="LNJU01000002">
    <property type="protein sequence ID" value="KWZ58793.1"/>
    <property type="molecule type" value="Genomic_DNA"/>
</dbReference>
<organism evidence="1 4">
    <name type="scientific">Burkholderia ubonensis</name>
    <dbReference type="NCBI Taxonomy" id="101571"/>
    <lineage>
        <taxon>Bacteria</taxon>
        <taxon>Pseudomonadati</taxon>
        <taxon>Pseudomonadota</taxon>
        <taxon>Betaproteobacteria</taxon>
        <taxon>Burkholderiales</taxon>
        <taxon>Burkholderiaceae</taxon>
        <taxon>Burkholderia</taxon>
        <taxon>Burkholderia cepacia complex</taxon>
    </lineage>
</organism>
<dbReference type="AlphaFoldDB" id="A0A106Q569"/>
<proteinExistence type="predicted"/>
<comment type="caution">
    <text evidence="1">The sequence shown here is derived from an EMBL/GenBank/DDBJ whole genome shotgun (WGS) entry which is preliminary data.</text>
</comment>
<dbReference type="NCBIfam" id="NF047593">
    <property type="entry name" value="IS66_ISAeme5_TnpA"/>
    <property type="match status" value="1"/>
</dbReference>
<evidence type="ECO:0000313" key="2">
    <source>
        <dbReference type="EMBL" id="KWZ58393.1"/>
    </source>
</evidence>
<reference evidence="1 4" key="1">
    <citation type="submission" date="2015-11" db="EMBL/GenBank/DDBJ databases">
        <title>Expanding the genomic diversity of Burkholderia species for the development of highly accurate diagnostics.</title>
        <authorList>
            <person name="Sahl J."/>
            <person name="Keim P."/>
            <person name="Wagner D."/>
        </authorList>
    </citation>
    <scope>NUCLEOTIDE SEQUENCE [LARGE SCALE GENOMIC DNA]</scope>
    <source>
        <strain evidence="1 4">MSMB2087WGS</strain>
    </source>
</reference>
<dbReference type="Proteomes" id="UP000070119">
    <property type="component" value="Unassembled WGS sequence"/>
</dbReference>
<evidence type="ECO:0000313" key="5">
    <source>
        <dbReference type="Proteomes" id="UP000070119"/>
    </source>
</evidence>
<protein>
    <recommendedName>
        <fullName evidence="6">Transposase</fullName>
    </recommendedName>
</protein>
<evidence type="ECO:0000313" key="4">
    <source>
        <dbReference type="Proteomes" id="UP000060630"/>
    </source>
</evidence>
<dbReference type="Proteomes" id="UP000060630">
    <property type="component" value="Unassembled WGS sequence"/>
</dbReference>
<evidence type="ECO:0000313" key="3">
    <source>
        <dbReference type="EMBL" id="KWZ58793.1"/>
    </source>
</evidence>
<name>A0A106Q569_9BURK</name>
<dbReference type="EMBL" id="LNJU01000003">
    <property type="protein sequence ID" value="KWZ58393.1"/>
    <property type="molecule type" value="Genomic_DNA"/>
</dbReference>
<reference evidence="2 5" key="2">
    <citation type="submission" date="2015-11" db="EMBL/GenBank/DDBJ databases">
        <authorList>
            <person name="Sahl J."/>
            <person name="Wagner D."/>
            <person name="Keim P."/>
        </authorList>
    </citation>
    <scope>NUCLEOTIDE SEQUENCE [LARGE SCALE GENOMIC DNA]</scope>
    <source>
        <strain evidence="2 5">MSMB1157</strain>
    </source>
</reference>
<dbReference type="EMBL" id="LPHD01000106">
    <property type="protein sequence ID" value="KWA80346.1"/>
    <property type="molecule type" value="Genomic_DNA"/>
</dbReference>
<accession>A0A106Q569</accession>
<sequence>MLLVQCDQEQTMRATAKREELESAWRQRLARFAECGQTVKAFCRDESVSEFRFYHWRRRLQCPASPRGADVPTGGTAFVDLGTIAATDTPVEPGTPAGQANLTIRLDLPGGIVLTIARS</sequence>
<evidence type="ECO:0008006" key="6">
    <source>
        <dbReference type="Google" id="ProtNLM"/>
    </source>
</evidence>
<gene>
    <name evidence="3" type="ORF">WK57_17140</name>
    <name evidence="2" type="ORF">WK57_18040</name>
    <name evidence="1" type="ORF">WL29_30000</name>
</gene>